<evidence type="ECO:0000256" key="7">
    <source>
        <dbReference type="ARBA" id="ARBA00022741"/>
    </source>
</evidence>
<evidence type="ECO:0000256" key="11">
    <source>
        <dbReference type="ARBA" id="ARBA00023012"/>
    </source>
</evidence>
<dbReference type="PRINTS" id="PR00344">
    <property type="entry name" value="BCTRLSENSOR"/>
</dbReference>
<dbReference type="InterPro" id="IPR004358">
    <property type="entry name" value="Sig_transdc_His_kin-like_C"/>
</dbReference>
<keyword evidence="8 17" id="KW-0418">Kinase</keyword>
<dbReference type="GO" id="GO:0005524">
    <property type="term" value="F:ATP binding"/>
    <property type="evidence" value="ECO:0007669"/>
    <property type="project" value="UniProtKB-KW"/>
</dbReference>
<organism evidence="17 18">
    <name type="scientific">Methylosinus trichosporium (strain ATCC 35070 / NCIMB 11131 / UNIQEM 75 / OB3b)</name>
    <dbReference type="NCBI Taxonomy" id="595536"/>
    <lineage>
        <taxon>Bacteria</taxon>
        <taxon>Pseudomonadati</taxon>
        <taxon>Pseudomonadota</taxon>
        <taxon>Alphaproteobacteria</taxon>
        <taxon>Hyphomicrobiales</taxon>
        <taxon>Methylocystaceae</taxon>
        <taxon>Methylosinus</taxon>
    </lineage>
</organism>
<dbReference type="EC" id="2.7.13.3" evidence="3"/>
<dbReference type="SUPFAM" id="SSF55874">
    <property type="entry name" value="ATPase domain of HSP90 chaperone/DNA topoisomerase II/histidine kinase"/>
    <property type="match status" value="1"/>
</dbReference>
<evidence type="ECO:0000256" key="10">
    <source>
        <dbReference type="ARBA" id="ARBA00022989"/>
    </source>
</evidence>
<evidence type="ECO:0000256" key="1">
    <source>
        <dbReference type="ARBA" id="ARBA00000085"/>
    </source>
</evidence>
<dbReference type="SUPFAM" id="SSF47384">
    <property type="entry name" value="Homodimeric domain of signal transducing histidine kinase"/>
    <property type="match status" value="1"/>
</dbReference>
<feature type="domain" description="HAMP" evidence="16">
    <location>
        <begin position="164"/>
        <end position="216"/>
    </location>
</feature>
<evidence type="ECO:0000259" key="15">
    <source>
        <dbReference type="PROSITE" id="PS50109"/>
    </source>
</evidence>
<dbReference type="PROSITE" id="PS50885">
    <property type="entry name" value="HAMP"/>
    <property type="match status" value="1"/>
</dbReference>
<feature type="transmembrane region" description="Helical" evidence="14">
    <location>
        <begin position="140"/>
        <end position="163"/>
    </location>
</feature>
<protein>
    <recommendedName>
        <fullName evidence="3">histidine kinase</fullName>
        <ecNumber evidence="3">2.7.13.3</ecNumber>
    </recommendedName>
</protein>
<evidence type="ECO:0000256" key="13">
    <source>
        <dbReference type="SAM" id="MobiDB-lite"/>
    </source>
</evidence>
<evidence type="ECO:0000256" key="4">
    <source>
        <dbReference type="ARBA" id="ARBA00022553"/>
    </source>
</evidence>
<dbReference type="Pfam" id="PF02518">
    <property type="entry name" value="HATPase_c"/>
    <property type="match status" value="1"/>
</dbReference>
<dbReference type="Proteomes" id="UP000230709">
    <property type="component" value="Chromosome"/>
</dbReference>
<evidence type="ECO:0000256" key="6">
    <source>
        <dbReference type="ARBA" id="ARBA00022692"/>
    </source>
</evidence>
<keyword evidence="9" id="KW-0067">ATP-binding</keyword>
<dbReference type="SMART" id="SM00387">
    <property type="entry name" value="HATPase_c"/>
    <property type="match status" value="1"/>
</dbReference>
<evidence type="ECO:0000256" key="12">
    <source>
        <dbReference type="ARBA" id="ARBA00023136"/>
    </source>
</evidence>
<dbReference type="InterPro" id="IPR013727">
    <property type="entry name" value="2CSK_N"/>
</dbReference>
<dbReference type="EMBL" id="CP023737">
    <property type="protein sequence ID" value="ATQ69013.1"/>
    <property type="molecule type" value="Genomic_DNA"/>
</dbReference>
<dbReference type="InterPro" id="IPR036890">
    <property type="entry name" value="HATPase_C_sf"/>
</dbReference>
<evidence type="ECO:0000256" key="3">
    <source>
        <dbReference type="ARBA" id="ARBA00012438"/>
    </source>
</evidence>
<keyword evidence="18" id="KW-1185">Reference proteome</keyword>
<dbReference type="STRING" id="595536.GCA_000178815_02233"/>
<keyword evidence="4" id="KW-0597">Phosphoprotein</keyword>
<evidence type="ECO:0000313" key="17">
    <source>
        <dbReference type="EMBL" id="ATQ69013.1"/>
    </source>
</evidence>
<dbReference type="Pfam" id="PF00512">
    <property type="entry name" value="HisKA"/>
    <property type="match status" value="1"/>
</dbReference>
<gene>
    <name evidence="17" type="ORF">CQW49_14875</name>
</gene>
<keyword evidence="11" id="KW-0902">Two-component regulatory system</keyword>
<comment type="catalytic activity">
    <reaction evidence="1">
        <text>ATP + protein L-histidine = ADP + protein N-phospho-L-histidine.</text>
        <dbReference type="EC" id="2.7.13.3"/>
    </reaction>
</comment>
<evidence type="ECO:0000256" key="8">
    <source>
        <dbReference type="ARBA" id="ARBA00022777"/>
    </source>
</evidence>
<dbReference type="InterPro" id="IPR003660">
    <property type="entry name" value="HAMP_dom"/>
</dbReference>
<dbReference type="KEGG" id="mtw:CQW49_14875"/>
<dbReference type="SMART" id="SM00388">
    <property type="entry name" value="HisKA"/>
    <property type="match status" value="1"/>
</dbReference>
<comment type="subcellular location">
    <subcellularLocation>
        <location evidence="2">Membrane</location>
        <topology evidence="2">Multi-pass membrane protein</topology>
    </subcellularLocation>
</comment>
<evidence type="ECO:0000256" key="2">
    <source>
        <dbReference type="ARBA" id="ARBA00004141"/>
    </source>
</evidence>
<dbReference type="PROSITE" id="PS50109">
    <property type="entry name" value="HIS_KIN"/>
    <property type="match status" value="1"/>
</dbReference>
<feature type="domain" description="Histidine kinase" evidence="15">
    <location>
        <begin position="224"/>
        <end position="436"/>
    </location>
</feature>
<dbReference type="AlphaFoldDB" id="A0A2D2D1Y6"/>
<keyword evidence="7" id="KW-0547">Nucleotide-binding</keyword>
<dbReference type="RefSeq" id="WP_003613654.1">
    <property type="nucleotide sequence ID" value="NZ_ADVE02000001.1"/>
</dbReference>
<evidence type="ECO:0000256" key="14">
    <source>
        <dbReference type="SAM" id="Phobius"/>
    </source>
</evidence>
<dbReference type="InterPro" id="IPR050428">
    <property type="entry name" value="TCS_sensor_his_kinase"/>
</dbReference>
<dbReference type="CDD" id="cd00082">
    <property type="entry name" value="HisKA"/>
    <property type="match status" value="1"/>
</dbReference>
<dbReference type="GO" id="GO:0005886">
    <property type="term" value="C:plasma membrane"/>
    <property type="evidence" value="ECO:0007669"/>
    <property type="project" value="TreeGrafter"/>
</dbReference>
<dbReference type="Gene3D" id="1.10.287.130">
    <property type="match status" value="1"/>
</dbReference>
<dbReference type="InterPro" id="IPR003661">
    <property type="entry name" value="HisK_dim/P_dom"/>
</dbReference>
<dbReference type="Gene3D" id="3.30.565.10">
    <property type="entry name" value="Histidine kinase-like ATPase, C-terminal domain"/>
    <property type="match status" value="1"/>
</dbReference>
<name>A0A2D2D1Y6_METT3</name>
<reference evidence="18" key="1">
    <citation type="submission" date="2017-10" db="EMBL/GenBank/DDBJ databases">
        <title>Completed PacBio SMRT sequence of Methylosinus trichosporium OB3b reveals presence of a third large plasmid.</title>
        <authorList>
            <person name="Charles T.C."/>
            <person name="Lynch M.D.J."/>
            <person name="Heil J.R."/>
            <person name="Cheng J."/>
        </authorList>
    </citation>
    <scope>NUCLEOTIDE SEQUENCE [LARGE SCALE GENOMIC DNA]</scope>
    <source>
        <strain evidence="18">OB3b</strain>
    </source>
</reference>
<keyword evidence="10 14" id="KW-1133">Transmembrane helix</keyword>
<dbReference type="PANTHER" id="PTHR45436:SF14">
    <property type="entry name" value="SENSOR PROTEIN QSEC"/>
    <property type="match status" value="1"/>
</dbReference>
<accession>A0A2D2D1Y6</accession>
<evidence type="ECO:0000259" key="16">
    <source>
        <dbReference type="PROSITE" id="PS50885"/>
    </source>
</evidence>
<dbReference type="InterPro" id="IPR005467">
    <property type="entry name" value="His_kinase_dom"/>
</dbReference>
<sequence>MNASIQRRLLLWLSPALLLTGLAFAVPTWFSVREEIDELFDKALRQAAYSQFDRSARPSGSEAPPPAAEEIDFVTQVRGRDGTLRRSSHPFPPLPAETPEGWSDIEWRGSPWRMFTLKTADALIQTAQSHGERRDTAKEIALRLLTPLLVLLPAAAALVLFGLDRGLGPLRIIVEAVQERTPEALDPIPDDGLPREVGALARSLNDLLSRLNRVLAAQRQFIADAAHELRTPLAALSLQAQVAERADPDRKAAAIAALREGIARANHLVHQLLTLARLDPEATQRRFVPLRLDALAESEVAGLAPVAADRGVDLGLEAAEPAVVMGDEAALAILLRNLIDNAIRYSPAGGRVDVEVRTGGDGIRLDVRDEGPGVPPEEKQRVFDRFYRGAAAAEPGSGLGLAIVRSIADWHGADVQLEDNEGGRGLVVRVRWDGATP</sequence>
<keyword evidence="12 14" id="KW-0472">Membrane</keyword>
<dbReference type="InterPro" id="IPR003594">
    <property type="entry name" value="HATPase_dom"/>
</dbReference>
<keyword evidence="6 14" id="KW-0812">Transmembrane</keyword>
<evidence type="ECO:0000313" key="18">
    <source>
        <dbReference type="Proteomes" id="UP000230709"/>
    </source>
</evidence>
<proteinExistence type="predicted"/>
<evidence type="ECO:0000256" key="5">
    <source>
        <dbReference type="ARBA" id="ARBA00022679"/>
    </source>
</evidence>
<dbReference type="InterPro" id="IPR036097">
    <property type="entry name" value="HisK_dim/P_sf"/>
</dbReference>
<dbReference type="PANTHER" id="PTHR45436">
    <property type="entry name" value="SENSOR HISTIDINE KINASE YKOH"/>
    <property type="match status" value="1"/>
</dbReference>
<dbReference type="GO" id="GO:0000155">
    <property type="term" value="F:phosphorelay sensor kinase activity"/>
    <property type="evidence" value="ECO:0007669"/>
    <property type="project" value="InterPro"/>
</dbReference>
<keyword evidence="5" id="KW-0808">Transferase</keyword>
<feature type="region of interest" description="Disordered" evidence="13">
    <location>
        <begin position="82"/>
        <end position="102"/>
    </location>
</feature>
<dbReference type="Pfam" id="PF08521">
    <property type="entry name" value="2CSK_N"/>
    <property type="match status" value="1"/>
</dbReference>
<evidence type="ECO:0000256" key="9">
    <source>
        <dbReference type="ARBA" id="ARBA00022840"/>
    </source>
</evidence>